<evidence type="ECO:0000313" key="1">
    <source>
        <dbReference type="EMBL" id="KAI4378028.1"/>
    </source>
</evidence>
<reference evidence="2" key="1">
    <citation type="journal article" date="2023" name="Front. Plant Sci.">
        <title>Chromosomal-level genome assembly of Melastoma candidum provides insights into trichome evolution.</title>
        <authorList>
            <person name="Zhong Y."/>
            <person name="Wu W."/>
            <person name="Sun C."/>
            <person name="Zou P."/>
            <person name="Liu Y."/>
            <person name="Dai S."/>
            <person name="Zhou R."/>
        </authorList>
    </citation>
    <scope>NUCLEOTIDE SEQUENCE [LARGE SCALE GENOMIC DNA]</scope>
</reference>
<keyword evidence="2" id="KW-1185">Reference proteome</keyword>
<sequence length="1039" mass="119380">MLPKMGSLEAGHITKSDHPNPLLPRASSSSLRSRPRSRLPRLFRSSRIDYLQWISSVSIFLSFVIFFHLYLPGSSPGKDKGFGLKDVGVMDDYEGLVKVRELGGLDFGFDVRFRPAKFVRRFRKEDLGVFNVSSSLSLPLRRFGHLKPRLAMIFGDLLVDPEKLLMVTIACALQEIGYDIQVFSLEVGPVHDVWKNLGVPVSLIESCDKTEVQIDWLSFSGIIVDSIESRGVFSCFLQEPFKSLPLLWTIHDVSLAHRLKQYNSTGQIELLNSWKKMFSRATAVIFPNYALPVVFSSYDSGNFYVVPGSPAEAWEADHELNTYKENLREKWSIGPTDVVVAVVGSQFLYKGLWLEHALILRAMVTLLPLFPSDSSSTLKVIFLCGNSPSNYSSVLETIAGNLRYPQGVVQYQAVDKDSDNILRMADLVIYGSFLEEQSFPGILIKAMRFGKLIIAPETCEIKRYVTDGVNGYLFPKNDFKILRRVLVHVISKGKLSGEAEKIAANGRHSALNLMASETVEGYAMLLNVILRLPSEVISPKDMKEIFPESKEGWKWRLFENVSSATYETRYFRSETFLNKVEELWNLTQRERLSLTTAVGDSFFYNIWEDERYNELAASRKRREDQEIKDRSDQPHGTWEDVYKSVKKAERTKNELHEREERELERTGQPLCIYEPFLGGGVRPFLHVSSLYRGISLSTKGRRAGVDDIDGPSRLPILNNPYYRDLLGEFGAFFAIANRIDRIHKNQWIGFQSWRATARKGSLSKAAEETLLHAIQRKRHGDALYFWVRMDEDTRNPLHQEFWSYCDAINAGNCRFAFSTALKSMYGLTQDVDSLPSMPVDGDTWSVMQSWVLPTRSLLEFVMFSRMFVDALDAHMYDEHHRSGRCYLSLSKDKHCYSRVLELLVNVWAYHSARKMVYVNPETGAMQEQHGLLTRRGKMWVKWFSYATLKSMDEDYAEEFDSDKPRKRWLWPLTGEIVWHGTIEKEMSQRHQQKEKRKQQSREKIERIKKRHHFKTIGKYVKPPPGGEEDSTNITTAQAR</sequence>
<organism evidence="1 2">
    <name type="scientific">Melastoma candidum</name>
    <dbReference type="NCBI Taxonomy" id="119954"/>
    <lineage>
        <taxon>Eukaryota</taxon>
        <taxon>Viridiplantae</taxon>
        <taxon>Streptophyta</taxon>
        <taxon>Embryophyta</taxon>
        <taxon>Tracheophyta</taxon>
        <taxon>Spermatophyta</taxon>
        <taxon>Magnoliopsida</taxon>
        <taxon>eudicotyledons</taxon>
        <taxon>Gunneridae</taxon>
        <taxon>Pentapetalae</taxon>
        <taxon>rosids</taxon>
        <taxon>malvids</taxon>
        <taxon>Myrtales</taxon>
        <taxon>Melastomataceae</taxon>
        <taxon>Melastomatoideae</taxon>
        <taxon>Melastomateae</taxon>
        <taxon>Melastoma</taxon>
    </lineage>
</organism>
<dbReference type="Proteomes" id="UP001057402">
    <property type="component" value="Chromosome 4"/>
</dbReference>
<proteinExistence type="predicted"/>
<comment type="caution">
    <text evidence="1">The sequence shown here is derived from an EMBL/GenBank/DDBJ whole genome shotgun (WGS) entry which is preliminary data.</text>
</comment>
<gene>
    <name evidence="1" type="ORF">MLD38_015571</name>
</gene>
<evidence type="ECO:0000313" key="2">
    <source>
        <dbReference type="Proteomes" id="UP001057402"/>
    </source>
</evidence>
<accession>A0ACB9RGF8</accession>
<protein>
    <submittedName>
        <fullName evidence="1">Uncharacterized protein</fullName>
    </submittedName>
</protein>
<name>A0ACB9RGF8_9MYRT</name>
<dbReference type="EMBL" id="CM042883">
    <property type="protein sequence ID" value="KAI4378028.1"/>
    <property type="molecule type" value="Genomic_DNA"/>
</dbReference>